<proteinExistence type="predicted"/>
<organism evidence="1 2">
    <name type="scientific">uncultured phage cr19_1</name>
    <dbReference type="NCBI Taxonomy" id="2986420"/>
    <lineage>
        <taxon>Viruses</taxon>
        <taxon>Duplodnaviria</taxon>
        <taxon>Heunggongvirae</taxon>
        <taxon>Uroviricota</taxon>
        <taxon>Caudoviricetes</taxon>
        <taxon>Crassvirales</taxon>
        <taxon>Suoliviridae</taxon>
        <taxon>Uncouvirinae</taxon>
        <taxon>Birpovirus</taxon>
        <taxon>Birpovirus hominis</taxon>
    </lineage>
</organism>
<dbReference type="KEGG" id="vg:75687261"/>
<reference evidence="1 2" key="1">
    <citation type="submission" date="2021-04" db="EMBL/GenBank/DDBJ databases">
        <authorList>
            <person name="Shkoporov A.N."/>
            <person name="Stockdale S.R."/>
            <person name="Guerin E."/>
            <person name="Ross R.P."/>
            <person name="Hill C."/>
        </authorList>
    </citation>
    <scope>NUCLEOTIDE SEQUENCE [LARGE SCALE GENOMIC DNA]</scope>
    <source>
        <strain evidence="2">cr19_1</strain>
    </source>
</reference>
<protein>
    <submittedName>
        <fullName evidence="1">Uncharacterized protein</fullName>
    </submittedName>
</protein>
<accession>A0AAE7S317</accession>
<dbReference type="GeneID" id="75687261"/>
<gene>
    <name evidence="1" type="primary">gp_72861</name>
</gene>
<evidence type="ECO:0000313" key="1">
    <source>
        <dbReference type="EMBL" id="QWM90830.1"/>
    </source>
</evidence>
<dbReference type="RefSeq" id="YP_010509770.1">
    <property type="nucleotide sequence ID" value="NC_067212.1"/>
</dbReference>
<name>A0AAE7S317_9CAUD</name>
<sequence length="69" mass="7922">MIANLEIMKLISNQKLKATVNNLLKNDCPLQCNKKHCDVCQFRNDKSESIPTVTTNTPSPEVYGRDMYY</sequence>
<evidence type="ECO:0000313" key="2">
    <source>
        <dbReference type="Proteomes" id="UP000827455"/>
    </source>
</evidence>
<dbReference type="EMBL" id="MZ130494">
    <property type="protein sequence ID" value="QWM90830.1"/>
    <property type="molecule type" value="Genomic_DNA"/>
</dbReference>
<dbReference type="Proteomes" id="UP000827455">
    <property type="component" value="Segment"/>
</dbReference>
<keyword evidence="2" id="KW-1185">Reference proteome</keyword>